<accession>A0A9D8KFH5</accession>
<sequence>MIRKAHVKDAQEIRALIEPYGKSGVMLPVSLSEIYDRLRSFFVYMDNADGNEEIAGTASLNVTWEDLAEIRSFAVREGKKRNGIGKMLVEACLEDAEGLGIGRVFVLTYIPEYFERFGFTIVDKSTLPHKVWSHCIKCVNFPDCGEVAMIKKL</sequence>
<dbReference type="EMBL" id="JAFGIX010000054">
    <property type="protein sequence ID" value="MBN1573637.1"/>
    <property type="molecule type" value="Genomic_DNA"/>
</dbReference>
<dbReference type="PROSITE" id="PS51186">
    <property type="entry name" value="GNAT"/>
    <property type="match status" value="1"/>
</dbReference>
<reference evidence="4" key="2">
    <citation type="submission" date="2021-01" db="EMBL/GenBank/DDBJ databases">
        <authorList>
            <person name="Hahn C.R."/>
            <person name="Youssef N.H."/>
            <person name="Elshahed M."/>
        </authorList>
    </citation>
    <scope>NUCLEOTIDE SEQUENCE</scope>
    <source>
        <strain evidence="4">Zod_Metabat.24</strain>
    </source>
</reference>
<dbReference type="PANTHER" id="PTHR43626">
    <property type="entry name" value="ACYL-COA N-ACYLTRANSFERASE"/>
    <property type="match status" value="1"/>
</dbReference>
<dbReference type="PANTHER" id="PTHR43626:SF4">
    <property type="entry name" value="GCN5-RELATED N-ACETYLTRANSFERASE 2, CHLOROPLASTIC"/>
    <property type="match status" value="1"/>
</dbReference>
<protein>
    <submittedName>
        <fullName evidence="4">N-acetyltransferase</fullName>
    </submittedName>
</protein>
<dbReference type="CDD" id="cd04301">
    <property type="entry name" value="NAT_SF"/>
    <property type="match status" value="1"/>
</dbReference>
<evidence type="ECO:0000259" key="3">
    <source>
        <dbReference type="PROSITE" id="PS51186"/>
    </source>
</evidence>
<dbReference type="InterPro" id="IPR016181">
    <property type="entry name" value="Acyl_CoA_acyltransferase"/>
</dbReference>
<evidence type="ECO:0000313" key="5">
    <source>
        <dbReference type="Proteomes" id="UP000809273"/>
    </source>
</evidence>
<dbReference type="Gene3D" id="3.40.630.30">
    <property type="match status" value="1"/>
</dbReference>
<gene>
    <name evidence="4" type="ORF">JW984_10630</name>
</gene>
<dbReference type="InterPro" id="IPR045039">
    <property type="entry name" value="NSI-like"/>
</dbReference>
<evidence type="ECO:0000256" key="1">
    <source>
        <dbReference type="ARBA" id="ARBA00022679"/>
    </source>
</evidence>
<feature type="domain" description="N-acetyltransferase" evidence="3">
    <location>
        <begin position="1"/>
        <end position="153"/>
    </location>
</feature>
<keyword evidence="2" id="KW-0012">Acyltransferase</keyword>
<name>A0A9D8KFH5_9DELT</name>
<proteinExistence type="predicted"/>
<dbReference type="NCBIfam" id="NF005840">
    <property type="entry name" value="PRK07757.1"/>
    <property type="match status" value="1"/>
</dbReference>
<dbReference type="InterPro" id="IPR000182">
    <property type="entry name" value="GNAT_dom"/>
</dbReference>
<evidence type="ECO:0000256" key="2">
    <source>
        <dbReference type="ARBA" id="ARBA00023315"/>
    </source>
</evidence>
<dbReference type="GO" id="GO:0005737">
    <property type="term" value="C:cytoplasm"/>
    <property type="evidence" value="ECO:0007669"/>
    <property type="project" value="TreeGrafter"/>
</dbReference>
<organism evidence="4 5">
    <name type="scientific">Candidatus Zymogenus saltonus</name>
    <dbReference type="NCBI Taxonomy" id="2844893"/>
    <lineage>
        <taxon>Bacteria</taxon>
        <taxon>Deltaproteobacteria</taxon>
        <taxon>Candidatus Zymogenia</taxon>
        <taxon>Candidatus Zymogeniales</taxon>
        <taxon>Candidatus Zymogenaceae</taxon>
        <taxon>Candidatus Zymogenus</taxon>
    </lineage>
</organism>
<comment type="caution">
    <text evidence="4">The sequence shown here is derived from an EMBL/GenBank/DDBJ whole genome shotgun (WGS) entry which is preliminary data.</text>
</comment>
<evidence type="ECO:0000313" key="4">
    <source>
        <dbReference type="EMBL" id="MBN1573637.1"/>
    </source>
</evidence>
<dbReference type="Pfam" id="PF00583">
    <property type="entry name" value="Acetyltransf_1"/>
    <property type="match status" value="1"/>
</dbReference>
<reference evidence="4" key="1">
    <citation type="journal article" date="2021" name="Environ. Microbiol.">
        <title>Genomic characterization of three novel Desulfobacterota classes expand the metabolic and phylogenetic diversity of the phylum.</title>
        <authorList>
            <person name="Murphy C.L."/>
            <person name="Biggerstaff J."/>
            <person name="Eichhorn A."/>
            <person name="Ewing E."/>
            <person name="Shahan R."/>
            <person name="Soriano D."/>
            <person name="Stewart S."/>
            <person name="VanMol K."/>
            <person name="Walker R."/>
            <person name="Walters P."/>
            <person name="Elshahed M.S."/>
            <person name="Youssef N.H."/>
        </authorList>
    </citation>
    <scope>NUCLEOTIDE SEQUENCE</scope>
    <source>
        <strain evidence="4">Zod_Metabat.24</strain>
    </source>
</reference>
<dbReference type="AlphaFoldDB" id="A0A9D8KFH5"/>
<keyword evidence="1" id="KW-0808">Transferase</keyword>
<dbReference type="GO" id="GO:0008080">
    <property type="term" value="F:N-acetyltransferase activity"/>
    <property type="evidence" value="ECO:0007669"/>
    <property type="project" value="InterPro"/>
</dbReference>
<dbReference type="SUPFAM" id="SSF55729">
    <property type="entry name" value="Acyl-CoA N-acyltransferases (Nat)"/>
    <property type="match status" value="1"/>
</dbReference>
<dbReference type="Proteomes" id="UP000809273">
    <property type="component" value="Unassembled WGS sequence"/>
</dbReference>